<proteinExistence type="predicted"/>
<dbReference type="EMBL" id="CM055733">
    <property type="protein sequence ID" value="KAJ8009780.1"/>
    <property type="molecule type" value="Genomic_DNA"/>
</dbReference>
<protein>
    <submittedName>
        <fullName evidence="1">Uncharacterized protein</fullName>
    </submittedName>
</protein>
<evidence type="ECO:0000313" key="2">
    <source>
        <dbReference type="Proteomes" id="UP001157502"/>
    </source>
</evidence>
<accession>A0ACC2H1X6</accession>
<evidence type="ECO:0000313" key="1">
    <source>
        <dbReference type="EMBL" id="KAJ8009780.1"/>
    </source>
</evidence>
<gene>
    <name evidence="1" type="ORF">DPEC_G00067770</name>
</gene>
<keyword evidence="2" id="KW-1185">Reference proteome</keyword>
<comment type="caution">
    <text evidence="1">The sequence shown here is derived from an EMBL/GenBank/DDBJ whole genome shotgun (WGS) entry which is preliminary data.</text>
</comment>
<organism evidence="1 2">
    <name type="scientific">Dallia pectoralis</name>
    <name type="common">Alaska blackfish</name>
    <dbReference type="NCBI Taxonomy" id="75939"/>
    <lineage>
        <taxon>Eukaryota</taxon>
        <taxon>Metazoa</taxon>
        <taxon>Chordata</taxon>
        <taxon>Craniata</taxon>
        <taxon>Vertebrata</taxon>
        <taxon>Euteleostomi</taxon>
        <taxon>Actinopterygii</taxon>
        <taxon>Neopterygii</taxon>
        <taxon>Teleostei</taxon>
        <taxon>Protacanthopterygii</taxon>
        <taxon>Esociformes</taxon>
        <taxon>Umbridae</taxon>
        <taxon>Dallia</taxon>
    </lineage>
</organism>
<dbReference type="Proteomes" id="UP001157502">
    <property type="component" value="Chromosome 6"/>
</dbReference>
<reference evidence="1" key="1">
    <citation type="submission" date="2021-05" db="EMBL/GenBank/DDBJ databases">
        <authorList>
            <person name="Pan Q."/>
            <person name="Jouanno E."/>
            <person name="Zahm M."/>
            <person name="Klopp C."/>
            <person name="Cabau C."/>
            <person name="Louis A."/>
            <person name="Berthelot C."/>
            <person name="Parey E."/>
            <person name="Roest Crollius H."/>
            <person name="Montfort J."/>
            <person name="Robinson-Rechavi M."/>
            <person name="Bouchez O."/>
            <person name="Lampietro C."/>
            <person name="Lopez Roques C."/>
            <person name="Donnadieu C."/>
            <person name="Postlethwait J."/>
            <person name="Bobe J."/>
            <person name="Dillon D."/>
            <person name="Chandos A."/>
            <person name="von Hippel F."/>
            <person name="Guiguen Y."/>
        </authorList>
    </citation>
    <scope>NUCLEOTIDE SEQUENCE</scope>
    <source>
        <strain evidence="1">YG-Jan2019</strain>
    </source>
</reference>
<name>A0ACC2H1X6_DALPE</name>
<sequence length="180" mass="19563">MHESHSVRNLTALSSELLQRVERPCYEHLATDAAARKHKVQAETEGRSSKTKCGNWVSAGGSQPAMPLLPSSSLPCLVSILIAVIIKLKFRTSKEHVLNAKLSAHTCTRPAIGSQPVPLLPPMPRPDLHAAEPRYHRPGASAKTATSPTPRQNVKDRYANTCIEPRRDSVSVPRTAARAA</sequence>